<feature type="region of interest" description="Disordered" evidence="13">
    <location>
        <begin position="706"/>
        <end position="740"/>
    </location>
</feature>
<dbReference type="VEuPathDB" id="CryptoDB:Vbra_20719"/>
<evidence type="ECO:0000256" key="6">
    <source>
        <dbReference type="ARBA" id="ARBA00022692"/>
    </source>
</evidence>
<keyword evidence="9" id="KW-0833">Ubl conjugation pathway</keyword>
<dbReference type="SMART" id="SM00744">
    <property type="entry name" value="RINGv"/>
    <property type="match status" value="1"/>
</dbReference>
<feature type="domain" description="RING-CH-type" evidence="15">
    <location>
        <begin position="3"/>
        <end position="63"/>
    </location>
</feature>
<feature type="region of interest" description="Disordered" evidence="13">
    <location>
        <begin position="975"/>
        <end position="996"/>
    </location>
</feature>
<keyword evidence="8" id="KW-0863">Zinc-finger</keyword>
<protein>
    <recommendedName>
        <fullName evidence="4">RING-type E3 ubiquitin transferase</fullName>
        <ecNumber evidence="4">2.3.2.27</ecNumber>
    </recommendedName>
</protein>
<dbReference type="EMBL" id="CDMY01000286">
    <property type="protein sequence ID" value="CEL99667.1"/>
    <property type="molecule type" value="Genomic_DNA"/>
</dbReference>
<evidence type="ECO:0000313" key="17">
    <source>
        <dbReference type="Proteomes" id="UP000041254"/>
    </source>
</evidence>
<dbReference type="GO" id="GO:0036503">
    <property type="term" value="P:ERAD pathway"/>
    <property type="evidence" value="ECO:0007669"/>
    <property type="project" value="TreeGrafter"/>
</dbReference>
<evidence type="ECO:0000256" key="3">
    <source>
        <dbReference type="ARBA" id="ARBA00004906"/>
    </source>
</evidence>
<dbReference type="InterPro" id="IPR011016">
    <property type="entry name" value="Znf_RING-CH"/>
</dbReference>
<keyword evidence="12 14" id="KW-0472">Membrane</keyword>
<gene>
    <name evidence="16" type="ORF">Vbra_20719</name>
</gene>
<proteinExistence type="predicted"/>
<dbReference type="OrthoDB" id="412381at2759"/>
<evidence type="ECO:0000256" key="13">
    <source>
        <dbReference type="SAM" id="MobiDB-lite"/>
    </source>
</evidence>
<dbReference type="EC" id="2.3.2.27" evidence="4"/>
<evidence type="ECO:0000256" key="4">
    <source>
        <dbReference type="ARBA" id="ARBA00012483"/>
    </source>
</evidence>
<dbReference type="Pfam" id="PF23113">
    <property type="entry name" value="MARCHF6_C"/>
    <property type="match status" value="1"/>
</dbReference>
<feature type="region of interest" description="Disordered" evidence="13">
    <location>
        <begin position="1381"/>
        <end position="1449"/>
    </location>
</feature>
<dbReference type="PANTHER" id="PTHR13145:SF0">
    <property type="entry name" value="E3 UBIQUITIN-PROTEIN LIGASE MARCHF6"/>
    <property type="match status" value="1"/>
</dbReference>
<sequence length="1949" mass="210264">MVDEHSEEKLCRFCRLGEEEGELYYPCKCSGSIKYIHEECLRRWLQHQGSTHCELCKHEFQFAPVYAADAPERLSYFELIQGIWGYVKEWSNVLLRVVYVMTLWLVLLPYLTFTAARMLFVGGTHGFFPQSFFSSIAYGLVLNIGGLLLLYIESVVENMLLSFHQLQMQPAQGGQDGEQHEEQNNENGDSGPQQQQQQQEQPPAVETGDASSSVDTLSPPHPHIETHPASPAGEHIPTTIRAGDTPTTAPSTRRQADTPTWGGSGDVDSSLGASMPAPSGLLPPSPTVGAQPPETHNGEAIDHGLAALSNSFTALVGRLRFYSLEAVEHQLWFDAEDTQNGGGQPAFLQNAAAPTPSTTPTRPEDEAASAAERPIDRLHTLTEQAGDTQPQPQPQPSEAPSPPSRSVSREDTQPPAVSAPEPPAPEPAASASAASASAASSSAAEEPAAGPPLPGAPSHYASPPFPVLRNPFTAWLWGTNEPSPNDDHPPSSPGDSGGVPPPSSTAIGQPGGAMGPDGVVGEVAEAAGGVGDVGDDGDEFDLEGEGDVLEDEVWNMVGLVGPCKKSLICMMMLMYSNLAATLLLLVIPYFVGQYTTMWGLQKLLEQAFIDEPEVRTATLFNPSLAKLEPTIFMRHWPDDSVLFRSNTTSSRRRPPASRIGVPVENVQVELWAVTRGDSGAAVPEGTPKPFYTSPTPPRWRGLFHTPAQPPHRAANDTLPSSGVPFPSPRKAGGRRVSSPQSSYVWCGTFSTESGYLDANMCPATQKPDTCTQLSLLASLQCPPPPASVLGRWAEKHGGDEYGEGRVTATSAAAGGMYGSPRSSHHGRRVALKVRSAVAGLWRRAMQAVMDAARIPDGSLLTIDATSAQPAADETPVPRPPHRVALLLNFDHQRVLSSTTANTAAASHTQGRGGDKKATTNRTTSKILSPSPTCPLPSPPSLNTGSQGVCMRPNPFVRRLPSLHKLARPEKRPILTTVGERQTASGSSGSGRREEESVLVAEGRLDEGEWDLRFGFRVILKEGDGHGVASSGSGDAARELRVLMEAPLPGESIRTDLVIYLVGALVSLTALFVGAVLVVWLAFLVALTPLAQTPTVQSFLQLLWYLLTEGGACMGHVWIDIKNTLIACAVSFGMPLHLGNLIIWAVCDVAFQVPHAVRAALVNRYLFFGTLLRVCLGYSYLCICTFIESCLVRILSDDALRTIQSGDFFLASIFVHRHLFSHAGGGNAIPILSGHLSTRSLFRVLLNLLAVHSIAIYVVFYLPPSLLRVTCPDLLPVRIFRWSSTPPSHTLSPDMDALSIPLVTPNTTATIPLHSMEPESSAGGLELESHLWFPIEFFSVHILLPGILRSLRASQHLAAWVAAALEWCLWLMGLGYLLKKNQPQPPDDQRPPDDPHQAADDSLSSTSGQSHPLPPLSLPTTEADTLRPSPAPPHMMFPSSRLAGPASQSASASAAASGSLSHAHSSRSSSFLGLGGHFFPHGGLRRIRTLRIELPRLPPLPPLPFAHTARQWRRLRIVLPAIPVVSTVARSLPPLRLLPGRVTHGMRPAYVYAVQLGMKGGELVWNTLSYTTTVLAPIGEGGLEWSRKVASWARAVGLHIWIRLQLLMFSVLFLAVAVVTNTFVLSVPLALGRYFFAPLSSELAHDFLPLCVGVTAAAALVLLVERSSTYLAAQLRETPRQVILGGLATILLIVVVLGVLPLMVGSLLNVLLVVPLRLPWYHSPSFLPLHCWGAGLVCLKCVVRLTQMGALQGLGTLTQRLEEVHTLYRSVGLFSLELHREVYRQLVGPALIELGLHLALPALLAKALTHSGRLLCLWELVSCRPLPFDWRAVSMMEGGGVWFWAACFLQRYCYHLALLGRMVVVGLPAAGRALDRLHHQLRDQKYLVAATLLNYTPTPEDQQQAAEHETAPETTAAPASPPTTAAASQHREWDSGLLGSVMRESLLGNL</sequence>
<feature type="transmembrane region" description="Helical" evidence="14">
    <location>
        <begin position="1646"/>
        <end position="1663"/>
    </location>
</feature>
<feature type="transmembrane region" description="Helical" evidence="14">
    <location>
        <begin position="1356"/>
        <end position="1377"/>
    </location>
</feature>
<comment type="catalytic activity">
    <reaction evidence="1">
        <text>S-ubiquitinyl-[E2 ubiquitin-conjugating enzyme]-L-cysteine + [acceptor protein]-L-lysine = [E2 ubiquitin-conjugating enzyme]-L-cysteine + N(6)-ubiquitinyl-[acceptor protein]-L-lysine.</text>
        <dbReference type="EC" id="2.3.2.27"/>
    </reaction>
</comment>
<dbReference type="GO" id="GO:0008270">
    <property type="term" value="F:zinc ion binding"/>
    <property type="evidence" value="ECO:0007669"/>
    <property type="project" value="UniProtKB-KW"/>
</dbReference>
<feature type="transmembrane region" description="Helical" evidence="14">
    <location>
        <begin position="1056"/>
        <end position="1081"/>
    </location>
</feature>
<feature type="region of interest" description="Disordered" evidence="13">
    <location>
        <begin position="478"/>
        <end position="519"/>
    </location>
</feature>
<keyword evidence="10" id="KW-0862">Zinc</keyword>
<evidence type="ECO:0000256" key="7">
    <source>
        <dbReference type="ARBA" id="ARBA00022723"/>
    </source>
</evidence>
<keyword evidence="7" id="KW-0479">Metal-binding</keyword>
<keyword evidence="17" id="KW-1185">Reference proteome</keyword>
<keyword evidence="5" id="KW-0808">Transferase</keyword>
<feature type="compositionally biased region" description="Low complexity" evidence="13">
    <location>
        <begin position="427"/>
        <end position="448"/>
    </location>
</feature>
<accession>A0A0G4EPC6</accession>
<feature type="compositionally biased region" description="Basic and acidic residues" evidence="13">
    <location>
        <begin position="1386"/>
        <end position="1398"/>
    </location>
</feature>
<feature type="region of interest" description="Disordered" evidence="13">
    <location>
        <begin position="385"/>
        <end position="457"/>
    </location>
</feature>
<dbReference type="GO" id="GO:0005789">
    <property type="term" value="C:endoplasmic reticulum membrane"/>
    <property type="evidence" value="ECO:0007669"/>
    <property type="project" value="TreeGrafter"/>
</dbReference>
<dbReference type="Proteomes" id="UP000041254">
    <property type="component" value="Unassembled WGS sequence"/>
</dbReference>
<feature type="transmembrane region" description="Helical" evidence="14">
    <location>
        <begin position="132"/>
        <end position="152"/>
    </location>
</feature>
<organism evidence="16 17">
    <name type="scientific">Vitrella brassicaformis (strain CCMP3155)</name>
    <dbReference type="NCBI Taxonomy" id="1169540"/>
    <lineage>
        <taxon>Eukaryota</taxon>
        <taxon>Sar</taxon>
        <taxon>Alveolata</taxon>
        <taxon>Colpodellida</taxon>
        <taxon>Vitrellaceae</taxon>
        <taxon>Vitrella</taxon>
    </lineage>
</organism>
<feature type="transmembrane region" description="Helical" evidence="14">
    <location>
        <begin position="572"/>
        <end position="592"/>
    </location>
</feature>
<evidence type="ECO:0000259" key="15">
    <source>
        <dbReference type="PROSITE" id="PS51292"/>
    </source>
</evidence>
<feature type="compositionally biased region" description="Low complexity" evidence="13">
    <location>
        <begin position="351"/>
        <end position="361"/>
    </location>
</feature>
<reference evidence="16 17" key="1">
    <citation type="submission" date="2014-11" db="EMBL/GenBank/DDBJ databases">
        <authorList>
            <person name="Zhu J."/>
            <person name="Qi W."/>
            <person name="Song R."/>
        </authorList>
    </citation>
    <scope>NUCLEOTIDE SEQUENCE [LARGE SCALE GENOMIC DNA]</scope>
</reference>
<keyword evidence="6 14" id="KW-0812">Transmembrane</keyword>
<dbReference type="InParanoid" id="A0A0G4EPC6"/>
<evidence type="ECO:0000256" key="9">
    <source>
        <dbReference type="ARBA" id="ARBA00022786"/>
    </source>
</evidence>
<dbReference type="Pfam" id="PF12906">
    <property type="entry name" value="RINGv"/>
    <property type="match status" value="1"/>
</dbReference>
<comment type="pathway">
    <text evidence="3">Protein modification; protein ubiquitination.</text>
</comment>
<evidence type="ECO:0000256" key="11">
    <source>
        <dbReference type="ARBA" id="ARBA00022989"/>
    </source>
</evidence>
<dbReference type="GO" id="GO:0061630">
    <property type="term" value="F:ubiquitin protein ligase activity"/>
    <property type="evidence" value="ECO:0007669"/>
    <property type="project" value="UniProtKB-EC"/>
</dbReference>
<evidence type="ECO:0000256" key="1">
    <source>
        <dbReference type="ARBA" id="ARBA00000900"/>
    </source>
</evidence>
<dbReference type="Gene3D" id="3.30.40.10">
    <property type="entry name" value="Zinc/RING finger domain, C3HC4 (zinc finger)"/>
    <property type="match status" value="1"/>
</dbReference>
<feature type="transmembrane region" description="Helical" evidence="14">
    <location>
        <begin position="1165"/>
        <end position="1186"/>
    </location>
</feature>
<evidence type="ECO:0000256" key="5">
    <source>
        <dbReference type="ARBA" id="ARBA00022679"/>
    </source>
</evidence>
<comment type="subcellular location">
    <subcellularLocation>
        <location evidence="2">Membrane</location>
        <topology evidence="2">Multi-pass membrane protein</topology>
    </subcellularLocation>
</comment>
<feature type="transmembrane region" description="Helical" evidence="14">
    <location>
        <begin position="1125"/>
        <end position="1145"/>
    </location>
</feature>
<name>A0A0G4EPC6_VITBC</name>
<feature type="compositionally biased region" description="Pro residues" evidence="13">
    <location>
        <begin position="391"/>
        <end position="403"/>
    </location>
</feature>
<dbReference type="InterPro" id="IPR013083">
    <property type="entry name" value="Znf_RING/FYVE/PHD"/>
</dbReference>
<feature type="region of interest" description="Disordered" evidence="13">
    <location>
        <begin position="1898"/>
        <end position="1928"/>
    </location>
</feature>
<feature type="transmembrane region" description="Helical" evidence="14">
    <location>
        <begin position="1683"/>
        <end position="1713"/>
    </location>
</feature>
<feature type="region of interest" description="Disordered" evidence="13">
    <location>
        <begin position="336"/>
        <end position="370"/>
    </location>
</feature>
<evidence type="ECO:0000256" key="2">
    <source>
        <dbReference type="ARBA" id="ARBA00004141"/>
    </source>
</evidence>
<dbReference type="PANTHER" id="PTHR13145">
    <property type="entry name" value="SSM4 PROTEIN"/>
    <property type="match status" value="1"/>
</dbReference>
<feature type="transmembrane region" description="Helical" evidence="14">
    <location>
        <begin position="97"/>
        <end position="120"/>
    </location>
</feature>
<evidence type="ECO:0000313" key="16">
    <source>
        <dbReference type="EMBL" id="CEL99667.1"/>
    </source>
</evidence>
<evidence type="ECO:0000256" key="8">
    <source>
        <dbReference type="ARBA" id="ARBA00022771"/>
    </source>
</evidence>
<keyword evidence="11 14" id="KW-1133">Transmembrane helix</keyword>
<dbReference type="STRING" id="1169540.A0A0G4EPC6"/>
<feature type="region of interest" description="Disordered" evidence="13">
    <location>
        <begin position="170"/>
        <end position="299"/>
    </location>
</feature>
<dbReference type="CDD" id="cd16702">
    <property type="entry name" value="RING_CH-C4HC3_MARCH6"/>
    <property type="match status" value="1"/>
</dbReference>
<evidence type="ECO:0000256" key="10">
    <source>
        <dbReference type="ARBA" id="ARBA00022833"/>
    </source>
</evidence>
<evidence type="ECO:0000256" key="12">
    <source>
        <dbReference type="ARBA" id="ARBA00023136"/>
    </source>
</evidence>
<feature type="compositionally biased region" description="Low complexity" evidence="13">
    <location>
        <begin position="897"/>
        <end position="908"/>
    </location>
</feature>
<dbReference type="SUPFAM" id="SSF57850">
    <property type="entry name" value="RING/U-box"/>
    <property type="match status" value="1"/>
</dbReference>
<feature type="compositionally biased region" description="Low complexity" evidence="13">
    <location>
        <begin position="185"/>
        <end position="203"/>
    </location>
</feature>
<evidence type="ECO:0000256" key="14">
    <source>
        <dbReference type="SAM" id="Phobius"/>
    </source>
</evidence>
<dbReference type="PROSITE" id="PS51292">
    <property type="entry name" value="ZF_RING_CH"/>
    <property type="match status" value="1"/>
</dbReference>
<feature type="transmembrane region" description="Helical" evidence="14">
    <location>
        <begin position="1605"/>
        <end position="1626"/>
    </location>
</feature>
<feature type="region of interest" description="Disordered" evidence="13">
    <location>
        <begin position="897"/>
        <end position="947"/>
    </location>
</feature>
<feature type="transmembrane region" description="Helical" evidence="14">
    <location>
        <begin position="1240"/>
        <end position="1261"/>
    </location>
</feature>
<dbReference type="InterPro" id="IPR056521">
    <property type="entry name" value="MARCHF6-like_C"/>
</dbReference>
<feature type="compositionally biased region" description="Low complexity" evidence="13">
    <location>
        <begin position="1911"/>
        <end position="1927"/>
    </location>
</feature>